<name>A0ABS5KEW1_9BACT</name>
<dbReference type="Pfam" id="PF07690">
    <property type="entry name" value="MFS_1"/>
    <property type="match status" value="1"/>
</dbReference>
<feature type="transmembrane region" description="Helical" evidence="7">
    <location>
        <begin position="319"/>
        <end position="342"/>
    </location>
</feature>
<keyword evidence="4 7" id="KW-0812">Transmembrane</keyword>
<evidence type="ECO:0000256" key="5">
    <source>
        <dbReference type="ARBA" id="ARBA00022989"/>
    </source>
</evidence>
<keyword evidence="3" id="KW-1003">Cell membrane</keyword>
<keyword evidence="6 7" id="KW-0472">Membrane</keyword>
<dbReference type="InterPro" id="IPR036259">
    <property type="entry name" value="MFS_trans_sf"/>
</dbReference>
<dbReference type="Proteomes" id="UP000721861">
    <property type="component" value="Unassembled WGS sequence"/>
</dbReference>
<dbReference type="PANTHER" id="PTHR23517:SF3">
    <property type="entry name" value="INTEGRAL MEMBRANE TRANSPORT PROTEIN"/>
    <property type="match status" value="1"/>
</dbReference>
<dbReference type="InterPro" id="IPR050171">
    <property type="entry name" value="MFS_Transporters"/>
</dbReference>
<evidence type="ECO:0000256" key="7">
    <source>
        <dbReference type="SAM" id="Phobius"/>
    </source>
</evidence>
<feature type="domain" description="Major facilitator superfamily (MFS) profile" evidence="8">
    <location>
        <begin position="8"/>
        <end position="407"/>
    </location>
</feature>
<evidence type="ECO:0000256" key="1">
    <source>
        <dbReference type="ARBA" id="ARBA00004651"/>
    </source>
</evidence>
<accession>A0ABS5KEW1</accession>
<feature type="transmembrane region" description="Helical" evidence="7">
    <location>
        <begin position="73"/>
        <end position="93"/>
    </location>
</feature>
<comment type="subcellular location">
    <subcellularLocation>
        <location evidence="1">Cell membrane</location>
        <topology evidence="1">Multi-pass membrane protein</topology>
    </subcellularLocation>
</comment>
<keyword evidence="10" id="KW-1185">Reference proteome</keyword>
<reference evidence="9 10" key="1">
    <citation type="journal article" date="2014" name="Int. J. Syst. Evol. Microbiol.">
        <title>Carboxylicivirga gen. nov. in the family Marinilabiliaceae with two novel species, Carboxylicivirga mesophila sp. nov. and Carboxylicivirga taeanensis sp. nov., and reclassification of Cytophaga fermentans as Saccharicrinis fermentans gen. nov., comb. nov.</title>
        <authorList>
            <person name="Yang S.H."/>
            <person name="Seo H.S."/>
            <person name="Woo J.H."/>
            <person name="Oh H.M."/>
            <person name="Jang H."/>
            <person name="Lee J.H."/>
            <person name="Kim S.J."/>
            <person name="Kwon K.K."/>
        </authorList>
    </citation>
    <scope>NUCLEOTIDE SEQUENCE [LARGE SCALE GENOMIC DNA]</scope>
    <source>
        <strain evidence="9 10">JCM 18290</strain>
    </source>
</reference>
<feature type="transmembrane region" description="Helical" evidence="7">
    <location>
        <begin position="47"/>
        <end position="66"/>
    </location>
</feature>
<feature type="transmembrane region" description="Helical" evidence="7">
    <location>
        <begin position="285"/>
        <end position="307"/>
    </location>
</feature>
<evidence type="ECO:0000313" key="10">
    <source>
        <dbReference type="Proteomes" id="UP000721861"/>
    </source>
</evidence>
<gene>
    <name evidence="9" type="ORF">KEM09_19475</name>
</gene>
<feature type="transmembrane region" description="Helical" evidence="7">
    <location>
        <begin position="134"/>
        <end position="153"/>
    </location>
</feature>
<evidence type="ECO:0000256" key="4">
    <source>
        <dbReference type="ARBA" id="ARBA00022692"/>
    </source>
</evidence>
<keyword evidence="2" id="KW-0813">Transport</keyword>
<protein>
    <submittedName>
        <fullName evidence="9">MFS transporter</fullName>
    </submittedName>
</protein>
<proteinExistence type="predicted"/>
<sequence>MNETQKSSIAFLIFSKLFNRLAFYLMITNLTSYLMNSLNMAHEMAGGYYSIFYGTITFITFFSGLLGDLKNRAKVVTTGFIILTIGYIALVFLPHMQGAVMVALIILALGLGLVGPNMTVFLGNTYNEKGTEIFGLPGFILFSMVINLVVFIAPPLSNYLKHLLGYSSIFFVAVAFALTSLLLFLKFKANYSQLDLHIENNTKQPDVTYININTTLLVSTLFIYALIGFVLFQKGMIFKYSLGEFVNQGFALEQTLTDAGKYISIILAGMFAIVAIRMKQLTWKGILNIILTGTVICTIAWVMIAANKPLSELMGKKSIFINAFVMILIAETLISPTVSYIVYRTSPERYKGLFQGLLYAVAAISLSSLAIGVSLYKNASPSIAFIFFIAVLATSLVLIIVLKSAVRKKVISDEIKTI</sequence>
<dbReference type="Gene3D" id="1.20.1250.20">
    <property type="entry name" value="MFS general substrate transporter like domains"/>
    <property type="match status" value="2"/>
</dbReference>
<comment type="caution">
    <text evidence="9">The sequence shown here is derived from an EMBL/GenBank/DDBJ whole genome shotgun (WGS) entry which is preliminary data.</text>
</comment>
<dbReference type="InterPro" id="IPR020846">
    <property type="entry name" value="MFS_dom"/>
</dbReference>
<dbReference type="EMBL" id="JAGUCN010000030">
    <property type="protein sequence ID" value="MBS2213598.1"/>
    <property type="molecule type" value="Genomic_DNA"/>
</dbReference>
<evidence type="ECO:0000256" key="6">
    <source>
        <dbReference type="ARBA" id="ARBA00023136"/>
    </source>
</evidence>
<organism evidence="9 10">
    <name type="scientific">Carboxylicivirga mesophila</name>
    <dbReference type="NCBI Taxonomy" id="1166478"/>
    <lineage>
        <taxon>Bacteria</taxon>
        <taxon>Pseudomonadati</taxon>
        <taxon>Bacteroidota</taxon>
        <taxon>Bacteroidia</taxon>
        <taxon>Marinilabiliales</taxon>
        <taxon>Marinilabiliaceae</taxon>
        <taxon>Carboxylicivirga</taxon>
    </lineage>
</organism>
<keyword evidence="5 7" id="KW-1133">Transmembrane helix</keyword>
<dbReference type="PROSITE" id="PS50850">
    <property type="entry name" value="MFS"/>
    <property type="match status" value="1"/>
</dbReference>
<dbReference type="RefSeq" id="WP_212231003.1">
    <property type="nucleotide sequence ID" value="NZ_JAGUCN010000030.1"/>
</dbReference>
<feature type="transmembrane region" description="Helical" evidence="7">
    <location>
        <begin position="99"/>
        <end position="122"/>
    </location>
</feature>
<feature type="transmembrane region" description="Helical" evidence="7">
    <location>
        <begin position="382"/>
        <end position="402"/>
    </location>
</feature>
<feature type="transmembrane region" description="Helical" evidence="7">
    <location>
        <begin position="9"/>
        <end position="27"/>
    </location>
</feature>
<evidence type="ECO:0000313" key="9">
    <source>
        <dbReference type="EMBL" id="MBS2213598.1"/>
    </source>
</evidence>
<feature type="transmembrane region" description="Helical" evidence="7">
    <location>
        <begin position="354"/>
        <end position="376"/>
    </location>
</feature>
<evidence type="ECO:0000256" key="2">
    <source>
        <dbReference type="ARBA" id="ARBA00022448"/>
    </source>
</evidence>
<feature type="transmembrane region" description="Helical" evidence="7">
    <location>
        <begin position="165"/>
        <end position="187"/>
    </location>
</feature>
<evidence type="ECO:0000259" key="8">
    <source>
        <dbReference type="PROSITE" id="PS50850"/>
    </source>
</evidence>
<dbReference type="PANTHER" id="PTHR23517">
    <property type="entry name" value="RESISTANCE PROTEIN MDTM, PUTATIVE-RELATED-RELATED"/>
    <property type="match status" value="1"/>
</dbReference>
<dbReference type="SUPFAM" id="SSF103473">
    <property type="entry name" value="MFS general substrate transporter"/>
    <property type="match status" value="2"/>
</dbReference>
<dbReference type="InterPro" id="IPR011701">
    <property type="entry name" value="MFS"/>
</dbReference>
<evidence type="ECO:0000256" key="3">
    <source>
        <dbReference type="ARBA" id="ARBA00022475"/>
    </source>
</evidence>
<feature type="transmembrane region" description="Helical" evidence="7">
    <location>
        <begin position="208"/>
        <end position="232"/>
    </location>
</feature>
<feature type="transmembrane region" description="Helical" evidence="7">
    <location>
        <begin position="259"/>
        <end position="278"/>
    </location>
</feature>